<evidence type="ECO:0000313" key="2">
    <source>
        <dbReference type="EMBL" id="MFC4835649.1"/>
    </source>
</evidence>
<reference evidence="3" key="1">
    <citation type="journal article" date="2019" name="Int. J. Syst. Evol. Microbiol.">
        <title>The Global Catalogue of Microorganisms (GCM) 10K type strain sequencing project: providing services to taxonomists for standard genome sequencing and annotation.</title>
        <authorList>
            <consortium name="The Broad Institute Genomics Platform"/>
            <consortium name="The Broad Institute Genome Sequencing Center for Infectious Disease"/>
            <person name="Wu L."/>
            <person name="Ma J."/>
        </authorList>
    </citation>
    <scope>NUCLEOTIDE SEQUENCE [LARGE SCALE GENOMIC DNA]</scope>
    <source>
        <strain evidence="3">CCUG 50347</strain>
    </source>
</reference>
<evidence type="ECO:0000256" key="1">
    <source>
        <dbReference type="SAM" id="MobiDB-lite"/>
    </source>
</evidence>
<comment type="caution">
    <text evidence="2">The sequence shown here is derived from an EMBL/GenBank/DDBJ whole genome shotgun (WGS) entry which is preliminary data.</text>
</comment>
<name>A0ABV9RQ82_9PSEU</name>
<feature type="compositionally biased region" description="Basic and acidic residues" evidence="1">
    <location>
        <begin position="19"/>
        <end position="37"/>
    </location>
</feature>
<sequence>MPGLFSKVQEFLRSPQGRKYTDQAKRYASDPKNREKAQGMLNKFRGKGGQGGGHR</sequence>
<evidence type="ECO:0000313" key="3">
    <source>
        <dbReference type="Proteomes" id="UP001595909"/>
    </source>
</evidence>
<gene>
    <name evidence="2" type="ORF">ACFPEL_24790</name>
</gene>
<feature type="region of interest" description="Disordered" evidence="1">
    <location>
        <begin position="10"/>
        <end position="55"/>
    </location>
</feature>
<keyword evidence="3" id="KW-1185">Reference proteome</keyword>
<evidence type="ECO:0008006" key="4">
    <source>
        <dbReference type="Google" id="ProtNLM"/>
    </source>
</evidence>
<organism evidence="2 3">
    <name type="scientific">Actinomycetospora chibensis</name>
    <dbReference type="NCBI Taxonomy" id="663606"/>
    <lineage>
        <taxon>Bacteria</taxon>
        <taxon>Bacillati</taxon>
        <taxon>Actinomycetota</taxon>
        <taxon>Actinomycetes</taxon>
        <taxon>Pseudonocardiales</taxon>
        <taxon>Pseudonocardiaceae</taxon>
        <taxon>Actinomycetospora</taxon>
    </lineage>
</organism>
<protein>
    <recommendedName>
        <fullName evidence="4">MT0933-like antitoxin protein</fullName>
    </recommendedName>
</protein>
<dbReference type="EMBL" id="JBHSIM010000050">
    <property type="protein sequence ID" value="MFC4835649.1"/>
    <property type="molecule type" value="Genomic_DNA"/>
</dbReference>
<dbReference type="RefSeq" id="WP_274189463.1">
    <property type="nucleotide sequence ID" value="NZ_BAABHN010000050.1"/>
</dbReference>
<accession>A0ABV9RQ82</accession>
<proteinExistence type="predicted"/>
<dbReference type="Proteomes" id="UP001595909">
    <property type="component" value="Unassembled WGS sequence"/>
</dbReference>